<organism evidence="2 3">
    <name type="scientific">Trichonephila clavipes</name>
    <name type="common">Golden silk orbweaver</name>
    <name type="synonym">Nephila clavipes</name>
    <dbReference type="NCBI Taxonomy" id="2585209"/>
    <lineage>
        <taxon>Eukaryota</taxon>
        <taxon>Metazoa</taxon>
        <taxon>Ecdysozoa</taxon>
        <taxon>Arthropoda</taxon>
        <taxon>Chelicerata</taxon>
        <taxon>Arachnida</taxon>
        <taxon>Araneae</taxon>
        <taxon>Araneomorphae</taxon>
        <taxon>Entelegynae</taxon>
        <taxon>Araneoidea</taxon>
        <taxon>Nephilidae</taxon>
        <taxon>Trichonephila</taxon>
    </lineage>
</organism>
<reference evidence="2" key="1">
    <citation type="submission" date="2020-08" db="EMBL/GenBank/DDBJ databases">
        <title>Multicomponent nature underlies the extraordinary mechanical properties of spider dragline silk.</title>
        <authorList>
            <person name="Kono N."/>
            <person name="Nakamura H."/>
            <person name="Mori M."/>
            <person name="Yoshida Y."/>
            <person name="Ohtoshi R."/>
            <person name="Malay A.D."/>
            <person name="Moran D.A.P."/>
            <person name="Tomita M."/>
            <person name="Numata K."/>
            <person name="Arakawa K."/>
        </authorList>
    </citation>
    <scope>NUCLEOTIDE SEQUENCE</scope>
</reference>
<gene>
    <name evidence="2" type="ORF">TNCV_561161</name>
</gene>
<feature type="region of interest" description="Disordered" evidence="1">
    <location>
        <begin position="18"/>
        <end position="38"/>
    </location>
</feature>
<name>A0A8X6VA38_TRICX</name>
<protein>
    <submittedName>
        <fullName evidence="2">Uncharacterized protein</fullName>
    </submittedName>
</protein>
<evidence type="ECO:0000256" key="1">
    <source>
        <dbReference type="SAM" id="MobiDB-lite"/>
    </source>
</evidence>
<comment type="caution">
    <text evidence="2">The sequence shown here is derived from an EMBL/GenBank/DDBJ whole genome shotgun (WGS) entry which is preliminary data.</text>
</comment>
<proteinExistence type="predicted"/>
<evidence type="ECO:0000313" key="2">
    <source>
        <dbReference type="EMBL" id="GFY04984.1"/>
    </source>
</evidence>
<sequence length="104" mass="11785">MRCKELFLETLPLRSSLLTGQDAGGQPKENSGLDWSPDDLPCSRIPRHSEQGNTKGYCRGRGNLEVKVSERDWLVTSSSPVPLNTRLVGERCTLNLWRAQTFYY</sequence>
<keyword evidence="3" id="KW-1185">Reference proteome</keyword>
<accession>A0A8X6VA38</accession>
<dbReference type="Proteomes" id="UP000887159">
    <property type="component" value="Unassembled WGS sequence"/>
</dbReference>
<dbReference type="AlphaFoldDB" id="A0A8X6VA38"/>
<evidence type="ECO:0000313" key="3">
    <source>
        <dbReference type="Proteomes" id="UP000887159"/>
    </source>
</evidence>
<dbReference type="EMBL" id="BMAU01021248">
    <property type="protein sequence ID" value="GFY04984.1"/>
    <property type="molecule type" value="Genomic_DNA"/>
</dbReference>